<evidence type="ECO:0000259" key="1">
    <source>
        <dbReference type="Pfam" id="PF00144"/>
    </source>
</evidence>
<protein>
    <submittedName>
        <fullName evidence="2">Beta-lactamase family protein</fullName>
    </submittedName>
</protein>
<evidence type="ECO:0000313" key="3">
    <source>
        <dbReference type="Proteomes" id="UP000307943"/>
    </source>
</evidence>
<accession>A0A5C4T443</accession>
<dbReference type="OrthoDB" id="9770183at2"/>
<dbReference type="Gene3D" id="3.40.710.10">
    <property type="entry name" value="DD-peptidase/beta-lactamase superfamily"/>
    <property type="match status" value="1"/>
</dbReference>
<gene>
    <name evidence="2" type="ORF">FE784_23380</name>
</gene>
<dbReference type="InterPro" id="IPR012338">
    <property type="entry name" value="Beta-lactam/transpept-like"/>
</dbReference>
<dbReference type="PANTHER" id="PTHR43283:SF7">
    <property type="entry name" value="BETA-LACTAMASE-RELATED DOMAIN-CONTAINING PROTEIN"/>
    <property type="match status" value="1"/>
</dbReference>
<dbReference type="SUPFAM" id="SSF56601">
    <property type="entry name" value="beta-lactamase/transpeptidase-like"/>
    <property type="match status" value="1"/>
</dbReference>
<sequence>MDFRHGCGTMNYYPKRSCRMKLRQGSPEEAGMSSPKINRMERLVEGWAERNVSQAFGIVVARKGIIVSHRAYGKVSPESDASPLATDTLFPLASITKPITATAAMILVEQGLLCLSFPVSYYIPEFVGEGKHHVKVHHLMTHTSGLRNADVNDHSKRKEGLVQIPPPDANQHPGLHEKLFLGYDTPLWKPPGTELSYCGYGIELLGEIVRRVSGQTLEQFCREHIFIPLGMNDTYFVVPEARYGKVIRRAQDLPGGQWFHSPEAMSWPSAAGGAYSTAIDIARFGQLFLNRGRYGDERILSPASVAEMIRDQAPNVSSTYGDQFFREASYGYCWPVNHTKRDSGDLFSPQAIVCGGAGGVNITVDPHYETVQIIFSIEGKRNDGHGVWFPCMNLFNNAVIASIEE</sequence>
<reference evidence="2 3" key="1">
    <citation type="submission" date="2019-05" db="EMBL/GenBank/DDBJ databases">
        <title>We sequenced the genome of Paenibacillus hemerocallicola KCTC 33185 for further insight into its adaptation and study the phylogeny of Paenibacillus.</title>
        <authorList>
            <person name="Narsing Rao M.P."/>
        </authorList>
    </citation>
    <scope>NUCLEOTIDE SEQUENCE [LARGE SCALE GENOMIC DNA]</scope>
    <source>
        <strain evidence="2 3">KCTC 33185</strain>
    </source>
</reference>
<dbReference type="PANTHER" id="PTHR43283">
    <property type="entry name" value="BETA-LACTAMASE-RELATED"/>
    <property type="match status" value="1"/>
</dbReference>
<feature type="domain" description="Beta-lactamase-related" evidence="1">
    <location>
        <begin position="57"/>
        <end position="376"/>
    </location>
</feature>
<proteinExistence type="predicted"/>
<dbReference type="AlphaFoldDB" id="A0A5C4T443"/>
<comment type="caution">
    <text evidence="2">The sequence shown here is derived from an EMBL/GenBank/DDBJ whole genome shotgun (WGS) entry which is preliminary data.</text>
</comment>
<dbReference type="EMBL" id="VDCQ01000037">
    <property type="protein sequence ID" value="TNJ63821.1"/>
    <property type="molecule type" value="Genomic_DNA"/>
</dbReference>
<dbReference type="InterPro" id="IPR001466">
    <property type="entry name" value="Beta-lactam-related"/>
</dbReference>
<name>A0A5C4T443_9BACL</name>
<keyword evidence="3" id="KW-1185">Reference proteome</keyword>
<dbReference type="InterPro" id="IPR050789">
    <property type="entry name" value="Diverse_Enzym_Activities"/>
</dbReference>
<dbReference type="Pfam" id="PF00144">
    <property type="entry name" value="Beta-lactamase"/>
    <property type="match status" value="1"/>
</dbReference>
<evidence type="ECO:0000313" key="2">
    <source>
        <dbReference type="EMBL" id="TNJ63821.1"/>
    </source>
</evidence>
<dbReference type="Proteomes" id="UP000307943">
    <property type="component" value="Unassembled WGS sequence"/>
</dbReference>
<organism evidence="2 3">
    <name type="scientific">Paenibacillus hemerocallicola</name>
    <dbReference type="NCBI Taxonomy" id="1172614"/>
    <lineage>
        <taxon>Bacteria</taxon>
        <taxon>Bacillati</taxon>
        <taxon>Bacillota</taxon>
        <taxon>Bacilli</taxon>
        <taxon>Bacillales</taxon>
        <taxon>Paenibacillaceae</taxon>
        <taxon>Paenibacillus</taxon>
    </lineage>
</organism>